<protein>
    <submittedName>
        <fullName evidence="3">Uncharacterized protein</fullName>
    </submittedName>
</protein>
<feature type="chain" id="PRO_5003395089" evidence="2">
    <location>
        <begin position="24"/>
        <end position="746"/>
    </location>
</feature>
<keyword evidence="1" id="KW-0175">Coiled coil</keyword>
<evidence type="ECO:0000313" key="4">
    <source>
        <dbReference type="Proteomes" id="UP000009027"/>
    </source>
</evidence>
<keyword evidence="2" id="KW-0732">Signal</keyword>
<proteinExistence type="predicted"/>
<evidence type="ECO:0000313" key="3">
    <source>
        <dbReference type="EMBL" id="CCD20988.1"/>
    </source>
</evidence>
<organism evidence="3 4">
    <name type="scientific">Trypanosoma vivax (strain Y486)</name>
    <dbReference type="NCBI Taxonomy" id="1055687"/>
    <lineage>
        <taxon>Eukaryota</taxon>
        <taxon>Discoba</taxon>
        <taxon>Euglenozoa</taxon>
        <taxon>Kinetoplastea</taxon>
        <taxon>Metakinetoplastina</taxon>
        <taxon>Trypanosomatida</taxon>
        <taxon>Trypanosomatidae</taxon>
        <taxon>Trypanosoma</taxon>
        <taxon>Duttonella</taxon>
    </lineage>
</organism>
<keyword evidence="4" id="KW-1185">Reference proteome</keyword>
<dbReference type="VEuPathDB" id="TriTrypDB:TvY486_0038800"/>
<evidence type="ECO:0000256" key="1">
    <source>
        <dbReference type="SAM" id="Coils"/>
    </source>
</evidence>
<dbReference type="Proteomes" id="UP000009027">
    <property type="component" value="Unassembled WGS sequence"/>
</dbReference>
<dbReference type="AlphaFoldDB" id="F9WTU2"/>
<gene>
    <name evidence="3" type="ORF">TvY486_0038800</name>
</gene>
<evidence type="ECO:0000256" key="2">
    <source>
        <dbReference type="SAM" id="SignalP"/>
    </source>
</evidence>
<sequence length="746" mass="81772">MVSKCFCCLLLFSVLWCDATASAHWCSEKRPLPREKVCATKDVLLGWMNVANKPALRAEAVMKNVSEIMLRARNIKAKAENLMTKYEKLLASLYPADYKEELAIIDQAIVDVNKSIGRANESELISKNALKAAEDSFGSSTICFNAIMRAAHVMWKSGINGKWNYTSVKATLDKHSVDCDEKYNISKILDSSTGDIDSVNLTEWKNKTLDILQKTYNRVELNKCDYHSTLWNDNKVEDVKKAVMDAVRHLEVAVHSFELSHTALNKAVNSLESASNAVQAANNSLLASNNAKLFCEIVFQFSKREKRLKTVKENVNGKKQNAGNALERSNRVHEDAKAAYKLVIDVAAWTKGDDLTLVFKWSGAHNLENAARNAAAAASGVASTSVFGASEASTSVKEIQNMVDTQLGLMRRVKDHLVDMNVAAGTGISDATFDACSNTLSHILKNKSTEAIRRIAKFNTSLLSELNVMMHKIDGEADATERNLSDLSNKVKEANSNAHDASLLAKQATENVKQIIVKVLSGIVTKLCATVGELRVLHNKAEAFSAHAAHAQKNISEWLLRVGDAERESDALVYLATSVEDAFATAEKRLEVLKRVLHRADEQRGKVAGELAASAVVAERSRNGATQVNKTLRDVLANITSRVSATFSKDVCNASLMSESLKLLSNMTDHPAVMSSLHVVAQLNRLADSMENQVLKGHRLMRVAGASSAQVDAALEEAIRMARERSGKPQCPALYRQLLGALGLHW</sequence>
<reference evidence="3 4" key="1">
    <citation type="journal article" date="2012" name="Proc. Natl. Acad. Sci. U.S.A.">
        <title>Antigenic diversity is generated by distinct evolutionary mechanisms in African trypanosome species.</title>
        <authorList>
            <person name="Jackson A.P."/>
            <person name="Berry A."/>
            <person name="Aslett M."/>
            <person name="Allison H.C."/>
            <person name="Burton P."/>
            <person name="Vavrova-Anderson J."/>
            <person name="Brown R."/>
            <person name="Browne H."/>
            <person name="Corton N."/>
            <person name="Hauser H."/>
            <person name="Gamble J."/>
            <person name="Gilderthorp R."/>
            <person name="Marcello L."/>
            <person name="McQuillan J."/>
            <person name="Otto T.D."/>
            <person name="Quail M.A."/>
            <person name="Sanders M.J."/>
            <person name="van Tonder A."/>
            <person name="Ginger M.L."/>
            <person name="Field M.C."/>
            <person name="Barry J.D."/>
            <person name="Hertz-Fowler C."/>
            <person name="Berriman M."/>
        </authorList>
    </citation>
    <scope>NUCLEOTIDE SEQUENCE</scope>
    <source>
        <strain evidence="3 4">Y486</strain>
    </source>
</reference>
<accession>F9WTU2</accession>
<feature type="signal peptide" evidence="2">
    <location>
        <begin position="1"/>
        <end position="23"/>
    </location>
</feature>
<dbReference type="EMBL" id="CAEX01006770">
    <property type="protein sequence ID" value="CCD20988.1"/>
    <property type="molecule type" value="Genomic_DNA"/>
</dbReference>
<feature type="coiled-coil region" evidence="1">
    <location>
        <begin position="470"/>
        <end position="511"/>
    </location>
</feature>
<name>F9WTU2_TRYVY</name>